<feature type="signal peptide" evidence="1">
    <location>
        <begin position="1"/>
        <end position="22"/>
    </location>
</feature>
<sequence>MKALLTTALLAAGLYTSHTAAASDIIRRDSLTRGGYTLIFINEDPAFVNTGKDVQERMINTFFEVYPKLAAAYNPETLKKVVFKIDPRYDGVAATANGVVTYNPAWMLKQPTDIDVVTHEVMHIVQNYGNSRGPGWLTEGIADYVRYKFGVDNTGAHWALPAYNEKQHYSNSYRITARFLAWLEKSVQPGIVKVLDKSLRDHTYTGGIWKEQTGKSLDELWAAYSANPAL</sequence>
<dbReference type="EMBL" id="VIWO01000004">
    <property type="protein sequence ID" value="TWF40716.1"/>
    <property type="molecule type" value="Genomic_DNA"/>
</dbReference>
<dbReference type="InterPro" id="IPR007541">
    <property type="entry name" value="Uncharacterised_BSP"/>
</dbReference>
<accession>A0A561PRH5</accession>
<keyword evidence="1" id="KW-0732">Signal</keyword>
<dbReference type="AlphaFoldDB" id="A0A561PRH5"/>
<dbReference type="OrthoDB" id="211588at2"/>
<dbReference type="PANTHER" id="PTHR33321">
    <property type="match status" value="1"/>
</dbReference>
<dbReference type="PANTHER" id="PTHR33321:SF12">
    <property type="entry name" value="PLANT BASIC SECRETORY PROTEIN (BSP) FAMILY PROTEIN"/>
    <property type="match status" value="1"/>
</dbReference>
<reference evidence="2 3" key="1">
    <citation type="submission" date="2019-06" db="EMBL/GenBank/DDBJ databases">
        <title>Sorghum-associated microbial communities from plants grown in Nebraska, USA.</title>
        <authorList>
            <person name="Schachtman D."/>
        </authorList>
    </citation>
    <scope>NUCLEOTIDE SEQUENCE [LARGE SCALE GENOMIC DNA]</scope>
    <source>
        <strain evidence="2 3">1209</strain>
    </source>
</reference>
<dbReference type="Proteomes" id="UP000320811">
    <property type="component" value="Unassembled WGS sequence"/>
</dbReference>
<evidence type="ECO:0000256" key="1">
    <source>
        <dbReference type="SAM" id="SignalP"/>
    </source>
</evidence>
<protein>
    <submittedName>
        <fullName evidence="2">Basic secretory peptidase family protein</fullName>
    </submittedName>
</protein>
<evidence type="ECO:0000313" key="2">
    <source>
        <dbReference type="EMBL" id="TWF40716.1"/>
    </source>
</evidence>
<evidence type="ECO:0000313" key="3">
    <source>
        <dbReference type="Proteomes" id="UP000320811"/>
    </source>
</evidence>
<feature type="chain" id="PRO_5021936988" evidence="1">
    <location>
        <begin position="23"/>
        <end position="230"/>
    </location>
</feature>
<keyword evidence="3" id="KW-1185">Reference proteome</keyword>
<name>A0A561PRH5_9BACT</name>
<dbReference type="RefSeq" id="WP_145670693.1">
    <property type="nucleotide sequence ID" value="NZ_VIWO01000004.1"/>
</dbReference>
<comment type="caution">
    <text evidence="2">The sequence shown here is derived from an EMBL/GenBank/DDBJ whole genome shotgun (WGS) entry which is preliminary data.</text>
</comment>
<gene>
    <name evidence="2" type="ORF">FHW36_104400</name>
</gene>
<proteinExistence type="predicted"/>
<dbReference type="Pfam" id="PF04450">
    <property type="entry name" value="BSP"/>
    <property type="match status" value="1"/>
</dbReference>
<organism evidence="2 3">
    <name type="scientific">Chitinophaga polysaccharea</name>
    <dbReference type="NCBI Taxonomy" id="1293035"/>
    <lineage>
        <taxon>Bacteria</taxon>
        <taxon>Pseudomonadati</taxon>
        <taxon>Bacteroidota</taxon>
        <taxon>Chitinophagia</taxon>
        <taxon>Chitinophagales</taxon>
        <taxon>Chitinophagaceae</taxon>
        <taxon>Chitinophaga</taxon>
    </lineage>
</organism>